<dbReference type="Proteomes" id="UP001732700">
    <property type="component" value="Chromosome 7C"/>
</dbReference>
<proteinExistence type="predicted"/>
<reference evidence="1" key="2">
    <citation type="submission" date="2025-09" db="UniProtKB">
        <authorList>
            <consortium name="EnsemblPlants"/>
        </authorList>
    </citation>
    <scope>IDENTIFICATION</scope>
</reference>
<sequence length="320" mass="37045">MTLRWDPPEDETSYLEAYAAMDPRLTPQSKYPYRRGVARLPDLPYAYADKVLVPAGKSSFLYEDGMKPYRGYSSILGALVQAYFPGIVTLPNGQEDVAWTWKHYHYALDPTKKYNHMAEKIQVLSWNYFDMHRENSTECIAIVNELAKRKVQDMHYEARVKSVRNWFGDRKIWMNKSQARDMLFEPWQYLQNPPQFVGNDARCYTAMVAWWTHVEYLKRHEAAKKRREEMKGGSHRQGSIPLALVRQKEKVKTGVEPSMFAISKKMRTLDEPVNGSPWINEGAKIRGTKYPEKYKQVHGEDSNPDTAPFDPEVAVLAGQG</sequence>
<evidence type="ECO:0000313" key="2">
    <source>
        <dbReference type="Proteomes" id="UP001732700"/>
    </source>
</evidence>
<accession>A0ACD5ZY34</accession>
<keyword evidence="2" id="KW-1185">Reference proteome</keyword>
<organism evidence="1 2">
    <name type="scientific">Avena sativa</name>
    <name type="common">Oat</name>
    <dbReference type="NCBI Taxonomy" id="4498"/>
    <lineage>
        <taxon>Eukaryota</taxon>
        <taxon>Viridiplantae</taxon>
        <taxon>Streptophyta</taxon>
        <taxon>Embryophyta</taxon>
        <taxon>Tracheophyta</taxon>
        <taxon>Spermatophyta</taxon>
        <taxon>Magnoliopsida</taxon>
        <taxon>Liliopsida</taxon>
        <taxon>Poales</taxon>
        <taxon>Poaceae</taxon>
        <taxon>BOP clade</taxon>
        <taxon>Pooideae</taxon>
        <taxon>Poodae</taxon>
        <taxon>Poeae</taxon>
        <taxon>Poeae Chloroplast Group 1 (Aveneae type)</taxon>
        <taxon>Aveninae</taxon>
        <taxon>Avena</taxon>
    </lineage>
</organism>
<evidence type="ECO:0000313" key="1">
    <source>
        <dbReference type="EnsemblPlants" id="AVESA.00010b.r2.7CG0658020.1.CDS"/>
    </source>
</evidence>
<name>A0ACD5ZY34_AVESA</name>
<dbReference type="EnsemblPlants" id="AVESA.00010b.r2.7CG0658020.1">
    <property type="protein sequence ID" value="AVESA.00010b.r2.7CG0658020.1.CDS"/>
    <property type="gene ID" value="AVESA.00010b.r2.7CG0658020"/>
</dbReference>
<protein>
    <submittedName>
        <fullName evidence="1">Uncharacterized protein</fullName>
    </submittedName>
</protein>
<reference evidence="1" key="1">
    <citation type="submission" date="2021-05" db="EMBL/GenBank/DDBJ databases">
        <authorList>
            <person name="Scholz U."/>
            <person name="Mascher M."/>
            <person name="Fiebig A."/>
        </authorList>
    </citation>
    <scope>NUCLEOTIDE SEQUENCE [LARGE SCALE GENOMIC DNA]</scope>
</reference>